<sequence>MPEISPPDLSSAPRKSCGPRSRRIISLTKSTLHKNHVELSNLRAVIVGRHEWAGTQAPARVSRLTHTPTMTPGREHSDTGTHAKPSYARHTSSPMLRRVGVRTFDARLTRPKENVEFIELYSGLDQLRKSIGLYWNVMKSHA</sequence>
<protein>
    <submittedName>
        <fullName evidence="2">Uncharacterized protein</fullName>
    </submittedName>
</protein>
<evidence type="ECO:0000313" key="2">
    <source>
        <dbReference type="EMBL" id="GBP91198.1"/>
    </source>
</evidence>
<dbReference type="EMBL" id="BGZK01002150">
    <property type="protein sequence ID" value="GBP91198.1"/>
    <property type="molecule type" value="Genomic_DNA"/>
</dbReference>
<name>A0A4C1ZU38_EUMVA</name>
<evidence type="ECO:0000313" key="3">
    <source>
        <dbReference type="Proteomes" id="UP000299102"/>
    </source>
</evidence>
<keyword evidence="3" id="KW-1185">Reference proteome</keyword>
<reference evidence="2 3" key="1">
    <citation type="journal article" date="2019" name="Commun. Biol.">
        <title>The bagworm genome reveals a unique fibroin gene that provides high tensile strength.</title>
        <authorList>
            <person name="Kono N."/>
            <person name="Nakamura H."/>
            <person name="Ohtoshi R."/>
            <person name="Tomita M."/>
            <person name="Numata K."/>
            <person name="Arakawa K."/>
        </authorList>
    </citation>
    <scope>NUCLEOTIDE SEQUENCE [LARGE SCALE GENOMIC DNA]</scope>
</reference>
<gene>
    <name evidence="2" type="ORF">EVAR_100739_1</name>
</gene>
<organism evidence="2 3">
    <name type="scientific">Eumeta variegata</name>
    <name type="common">Bagworm moth</name>
    <name type="synonym">Eumeta japonica</name>
    <dbReference type="NCBI Taxonomy" id="151549"/>
    <lineage>
        <taxon>Eukaryota</taxon>
        <taxon>Metazoa</taxon>
        <taxon>Ecdysozoa</taxon>
        <taxon>Arthropoda</taxon>
        <taxon>Hexapoda</taxon>
        <taxon>Insecta</taxon>
        <taxon>Pterygota</taxon>
        <taxon>Neoptera</taxon>
        <taxon>Endopterygota</taxon>
        <taxon>Lepidoptera</taxon>
        <taxon>Glossata</taxon>
        <taxon>Ditrysia</taxon>
        <taxon>Tineoidea</taxon>
        <taxon>Psychidae</taxon>
        <taxon>Oiketicinae</taxon>
        <taxon>Eumeta</taxon>
    </lineage>
</organism>
<accession>A0A4C1ZU38</accession>
<feature type="region of interest" description="Disordered" evidence="1">
    <location>
        <begin position="66"/>
        <end position="91"/>
    </location>
</feature>
<dbReference type="Proteomes" id="UP000299102">
    <property type="component" value="Unassembled WGS sequence"/>
</dbReference>
<proteinExistence type="predicted"/>
<dbReference type="AlphaFoldDB" id="A0A4C1ZU38"/>
<comment type="caution">
    <text evidence="2">The sequence shown here is derived from an EMBL/GenBank/DDBJ whole genome shotgun (WGS) entry which is preliminary data.</text>
</comment>
<feature type="region of interest" description="Disordered" evidence="1">
    <location>
        <begin position="1"/>
        <end position="21"/>
    </location>
</feature>
<evidence type="ECO:0000256" key="1">
    <source>
        <dbReference type="SAM" id="MobiDB-lite"/>
    </source>
</evidence>